<sequence>MSPSGALSVTKPILCIGRLSIDLLTVCANGSDAGALHSCLEAQWRRGGHSSNVSIQLHMLGAQVEFFGMLSRSSLLIEMLQEMRRCNIELSHCPRTDEEPDISTIWKAQKTGCRTILYSDSQKFPYVTFEDFKLLDLGVYGWVHFEARNVRETIRMMRAVWDYNNGRTAAERILISLKVTYDVCFKEIIDLFDMCDFVIFSRQLAQQLGWQTPKETCLQLDKKFSLPRSFHVRRPCLICGWGLSGSGCLDALGKYYELPANICGDPVDAYGAGNCFAAAVIYALYLRQMTLPDAVAFGNRLAGHKVTSSGYNHLSKLNTFPVDTVHDDTHRASNMPEDEEVDGHISRKYLERSIESSNGVLSTKLLQPFNPNDYKMSSP</sequence>
<dbReference type="Gene3D" id="3.40.1190.20">
    <property type="match status" value="1"/>
</dbReference>
<feature type="domain" description="Carbohydrate kinase PfkB" evidence="1">
    <location>
        <begin position="255"/>
        <end position="312"/>
    </location>
</feature>
<protein>
    <submittedName>
        <fullName evidence="2">GH16650</fullName>
    </submittedName>
</protein>
<dbReference type="Proteomes" id="UP000001070">
    <property type="component" value="Unassembled WGS sequence"/>
</dbReference>
<dbReference type="InterPro" id="IPR029056">
    <property type="entry name" value="Ribokinase-like"/>
</dbReference>
<dbReference type="InParanoid" id="B4J2N1"/>
<feature type="domain" description="Carbohydrate kinase PfkB" evidence="1">
    <location>
        <begin position="13"/>
        <end position="122"/>
    </location>
</feature>
<name>B4J2N1_DROGR</name>
<organism evidence="3">
    <name type="scientific">Drosophila grimshawi</name>
    <name type="common">Hawaiian fruit fly</name>
    <name type="synonym">Idiomyia grimshawi</name>
    <dbReference type="NCBI Taxonomy" id="7222"/>
    <lineage>
        <taxon>Eukaryota</taxon>
        <taxon>Metazoa</taxon>
        <taxon>Ecdysozoa</taxon>
        <taxon>Arthropoda</taxon>
        <taxon>Hexapoda</taxon>
        <taxon>Insecta</taxon>
        <taxon>Pterygota</taxon>
        <taxon>Neoptera</taxon>
        <taxon>Endopterygota</taxon>
        <taxon>Diptera</taxon>
        <taxon>Brachycera</taxon>
        <taxon>Muscomorpha</taxon>
        <taxon>Ephydroidea</taxon>
        <taxon>Drosophilidae</taxon>
        <taxon>Drosophila</taxon>
        <taxon>Hawaiian Drosophila</taxon>
    </lineage>
</organism>
<evidence type="ECO:0000313" key="3">
    <source>
        <dbReference type="Proteomes" id="UP000001070"/>
    </source>
</evidence>
<evidence type="ECO:0000259" key="1">
    <source>
        <dbReference type="Pfam" id="PF00294"/>
    </source>
</evidence>
<dbReference type="HOGENOM" id="CLU_027634_3_0_1"/>
<dbReference type="STRING" id="7222.B4J2N1"/>
<gene>
    <name evidence="2" type="primary">Dgri\GH16650</name>
    <name evidence="2" type="ORF">Dgri_GH16650</name>
</gene>
<dbReference type="Pfam" id="PF00294">
    <property type="entry name" value="PfkB"/>
    <property type="match status" value="2"/>
</dbReference>
<dbReference type="OrthoDB" id="204058at2759"/>
<reference evidence="2 3" key="1">
    <citation type="journal article" date="2007" name="Nature">
        <title>Evolution of genes and genomes on the Drosophila phylogeny.</title>
        <authorList>
            <consortium name="Drosophila 12 Genomes Consortium"/>
            <person name="Clark A.G."/>
            <person name="Eisen M.B."/>
            <person name="Smith D.R."/>
            <person name="Bergman C.M."/>
            <person name="Oliver B."/>
            <person name="Markow T.A."/>
            <person name="Kaufman T.C."/>
            <person name="Kellis M."/>
            <person name="Gelbart W."/>
            <person name="Iyer V.N."/>
            <person name="Pollard D.A."/>
            <person name="Sackton T.B."/>
            <person name="Larracuente A.M."/>
            <person name="Singh N.D."/>
            <person name="Abad J.P."/>
            <person name="Abt D.N."/>
            <person name="Adryan B."/>
            <person name="Aguade M."/>
            <person name="Akashi H."/>
            <person name="Anderson W.W."/>
            <person name="Aquadro C.F."/>
            <person name="Ardell D.H."/>
            <person name="Arguello R."/>
            <person name="Artieri C.G."/>
            <person name="Barbash D.A."/>
            <person name="Barker D."/>
            <person name="Barsanti P."/>
            <person name="Batterham P."/>
            <person name="Batzoglou S."/>
            <person name="Begun D."/>
            <person name="Bhutkar A."/>
            <person name="Blanco E."/>
            <person name="Bosak S.A."/>
            <person name="Bradley R.K."/>
            <person name="Brand A.D."/>
            <person name="Brent M.R."/>
            <person name="Brooks A.N."/>
            <person name="Brown R.H."/>
            <person name="Butlin R.K."/>
            <person name="Caggese C."/>
            <person name="Calvi B.R."/>
            <person name="Bernardo de Carvalho A."/>
            <person name="Caspi A."/>
            <person name="Castrezana S."/>
            <person name="Celniker S.E."/>
            <person name="Chang J.L."/>
            <person name="Chapple C."/>
            <person name="Chatterji S."/>
            <person name="Chinwalla A."/>
            <person name="Civetta A."/>
            <person name="Clifton S.W."/>
            <person name="Comeron J.M."/>
            <person name="Costello J.C."/>
            <person name="Coyne J.A."/>
            <person name="Daub J."/>
            <person name="David R.G."/>
            <person name="Delcher A.L."/>
            <person name="Delehaunty K."/>
            <person name="Do C.B."/>
            <person name="Ebling H."/>
            <person name="Edwards K."/>
            <person name="Eickbush T."/>
            <person name="Evans J.D."/>
            <person name="Filipski A."/>
            <person name="Findeiss S."/>
            <person name="Freyhult E."/>
            <person name="Fulton L."/>
            <person name="Fulton R."/>
            <person name="Garcia A.C."/>
            <person name="Gardiner A."/>
            <person name="Garfield D.A."/>
            <person name="Garvin B.E."/>
            <person name="Gibson G."/>
            <person name="Gilbert D."/>
            <person name="Gnerre S."/>
            <person name="Godfrey J."/>
            <person name="Good R."/>
            <person name="Gotea V."/>
            <person name="Gravely B."/>
            <person name="Greenberg A.J."/>
            <person name="Griffiths-Jones S."/>
            <person name="Gross S."/>
            <person name="Guigo R."/>
            <person name="Gustafson E.A."/>
            <person name="Haerty W."/>
            <person name="Hahn M.W."/>
            <person name="Halligan D.L."/>
            <person name="Halpern A.L."/>
            <person name="Halter G.M."/>
            <person name="Han M.V."/>
            <person name="Heger A."/>
            <person name="Hillier L."/>
            <person name="Hinrichs A.S."/>
            <person name="Holmes I."/>
            <person name="Hoskins R.A."/>
            <person name="Hubisz M.J."/>
            <person name="Hultmark D."/>
            <person name="Huntley M.A."/>
            <person name="Jaffe D.B."/>
            <person name="Jagadeeshan S."/>
            <person name="Jeck W.R."/>
            <person name="Johnson J."/>
            <person name="Jones C.D."/>
            <person name="Jordan W.C."/>
            <person name="Karpen G.H."/>
            <person name="Kataoka E."/>
            <person name="Keightley P.D."/>
            <person name="Kheradpour P."/>
            <person name="Kirkness E.F."/>
            <person name="Koerich L.B."/>
            <person name="Kristiansen K."/>
            <person name="Kudrna D."/>
            <person name="Kulathinal R.J."/>
            <person name="Kumar S."/>
            <person name="Kwok R."/>
            <person name="Lander E."/>
            <person name="Langley C.H."/>
            <person name="Lapoint R."/>
            <person name="Lazzaro B.P."/>
            <person name="Lee S.J."/>
            <person name="Levesque L."/>
            <person name="Li R."/>
            <person name="Lin C.F."/>
            <person name="Lin M.F."/>
            <person name="Lindblad-Toh K."/>
            <person name="Llopart A."/>
            <person name="Long M."/>
            <person name="Low L."/>
            <person name="Lozovsky E."/>
            <person name="Lu J."/>
            <person name="Luo M."/>
            <person name="Machado C.A."/>
            <person name="Makalowski W."/>
            <person name="Marzo M."/>
            <person name="Matsuda M."/>
            <person name="Matzkin L."/>
            <person name="McAllister B."/>
            <person name="McBride C.S."/>
            <person name="McKernan B."/>
            <person name="McKernan K."/>
            <person name="Mendez-Lago M."/>
            <person name="Minx P."/>
            <person name="Mollenhauer M.U."/>
            <person name="Montooth K."/>
            <person name="Mount S.M."/>
            <person name="Mu X."/>
            <person name="Myers E."/>
            <person name="Negre B."/>
            <person name="Newfeld S."/>
            <person name="Nielsen R."/>
            <person name="Noor M.A."/>
            <person name="O'Grady P."/>
            <person name="Pachter L."/>
            <person name="Papaceit M."/>
            <person name="Parisi M.J."/>
            <person name="Parisi M."/>
            <person name="Parts L."/>
            <person name="Pedersen J.S."/>
            <person name="Pesole G."/>
            <person name="Phillippy A.M."/>
            <person name="Ponting C.P."/>
            <person name="Pop M."/>
            <person name="Porcelli D."/>
            <person name="Powell J.R."/>
            <person name="Prohaska S."/>
            <person name="Pruitt K."/>
            <person name="Puig M."/>
            <person name="Quesneville H."/>
            <person name="Ram K.R."/>
            <person name="Rand D."/>
            <person name="Rasmussen M.D."/>
            <person name="Reed L.K."/>
            <person name="Reenan R."/>
            <person name="Reily A."/>
            <person name="Remington K.A."/>
            <person name="Rieger T.T."/>
            <person name="Ritchie M.G."/>
            <person name="Robin C."/>
            <person name="Rogers Y.H."/>
            <person name="Rohde C."/>
            <person name="Rozas J."/>
            <person name="Rubenfield M.J."/>
            <person name="Ruiz A."/>
            <person name="Russo S."/>
            <person name="Salzberg S.L."/>
            <person name="Sanchez-Gracia A."/>
            <person name="Saranga D.J."/>
            <person name="Sato H."/>
            <person name="Schaeffer S.W."/>
            <person name="Schatz M.C."/>
            <person name="Schlenke T."/>
            <person name="Schwartz R."/>
            <person name="Segarra C."/>
            <person name="Singh R.S."/>
            <person name="Sirot L."/>
            <person name="Sirota M."/>
            <person name="Sisneros N.B."/>
            <person name="Smith C.D."/>
            <person name="Smith T.F."/>
            <person name="Spieth J."/>
            <person name="Stage D.E."/>
            <person name="Stark A."/>
            <person name="Stephan W."/>
            <person name="Strausberg R.L."/>
            <person name="Strempel S."/>
            <person name="Sturgill D."/>
            <person name="Sutton G."/>
            <person name="Sutton G.G."/>
            <person name="Tao W."/>
            <person name="Teichmann S."/>
            <person name="Tobari Y.N."/>
            <person name="Tomimura Y."/>
            <person name="Tsolas J.M."/>
            <person name="Valente V.L."/>
            <person name="Venter E."/>
            <person name="Venter J.C."/>
            <person name="Vicario S."/>
            <person name="Vieira F.G."/>
            <person name="Vilella A.J."/>
            <person name="Villasante A."/>
            <person name="Walenz B."/>
            <person name="Wang J."/>
            <person name="Wasserman M."/>
            <person name="Watts T."/>
            <person name="Wilson D."/>
            <person name="Wilson R.K."/>
            <person name="Wing R.A."/>
            <person name="Wolfner M.F."/>
            <person name="Wong A."/>
            <person name="Wong G.K."/>
            <person name="Wu C.I."/>
            <person name="Wu G."/>
            <person name="Yamamoto D."/>
            <person name="Yang H.P."/>
            <person name="Yang S.P."/>
            <person name="Yorke J.A."/>
            <person name="Yoshida K."/>
            <person name="Zdobnov E."/>
            <person name="Zhang P."/>
            <person name="Zhang Y."/>
            <person name="Zimin A.V."/>
            <person name="Baldwin J."/>
            <person name="Abdouelleil A."/>
            <person name="Abdulkadir J."/>
            <person name="Abebe A."/>
            <person name="Abera B."/>
            <person name="Abreu J."/>
            <person name="Acer S.C."/>
            <person name="Aftuck L."/>
            <person name="Alexander A."/>
            <person name="An P."/>
            <person name="Anderson E."/>
            <person name="Anderson S."/>
            <person name="Arachi H."/>
            <person name="Azer M."/>
            <person name="Bachantsang P."/>
            <person name="Barry A."/>
            <person name="Bayul T."/>
            <person name="Berlin A."/>
            <person name="Bessette D."/>
            <person name="Bloom T."/>
            <person name="Blye J."/>
            <person name="Boguslavskiy L."/>
            <person name="Bonnet C."/>
            <person name="Boukhgalter B."/>
            <person name="Bourzgui I."/>
            <person name="Brown A."/>
            <person name="Cahill P."/>
            <person name="Channer S."/>
            <person name="Cheshatsang Y."/>
            <person name="Chuda L."/>
            <person name="Citroen M."/>
            <person name="Collymore A."/>
            <person name="Cooke P."/>
            <person name="Costello M."/>
            <person name="D'Aco K."/>
            <person name="Daza R."/>
            <person name="De Haan G."/>
            <person name="DeGray S."/>
            <person name="DeMaso C."/>
            <person name="Dhargay N."/>
            <person name="Dooley K."/>
            <person name="Dooley E."/>
            <person name="Doricent M."/>
            <person name="Dorje P."/>
            <person name="Dorjee K."/>
            <person name="Dupes A."/>
            <person name="Elong R."/>
            <person name="Falk J."/>
            <person name="Farina A."/>
            <person name="Faro S."/>
            <person name="Ferguson D."/>
            <person name="Fisher S."/>
            <person name="Foley C.D."/>
            <person name="Franke A."/>
            <person name="Friedrich D."/>
            <person name="Gadbois L."/>
            <person name="Gearin G."/>
            <person name="Gearin C.R."/>
            <person name="Giannoukos G."/>
            <person name="Goode T."/>
            <person name="Graham J."/>
            <person name="Grandbois E."/>
            <person name="Grewal S."/>
            <person name="Gyaltsen K."/>
            <person name="Hafez N."/>
            <person name="Hagos B."/>
            <person name="Hall J."/>
            <person name="Henson C."/>
            <person name="Hollinger A."/>
            <person name="Honan T."/>
            <person name="Huard M.D."/>
            <person name="Hughes L."/>
            <person name="Hurhula B."/>
            <person name="Husby M.E."/>
            <person name="Kamat A."/>
            <person name="Kanga B."/>
            <person name="Kashin S."/>
            <person name="Khazanovich D."/>
            <person name="Kisner P."/>
            <person name="Lance K."/>
            <person name="Lara M."/>
            <person name="Lee W."/>
            <person name="Lennon N."/>
            <person name="Letendre F."/>
            <person name="LeVine R."/>
            <person name="Lipovsky A."/>
            <person name="Liu X."/>
            <person name="Liu J."/>
            <person name="Liu S."/>
            <person name="Lokyitsang T."/>
            <person name="Lokyitsang Y."/>
            <person name="Lubonja R."/>
            <person name="Lui A."/>
            <person name="MacDonald P."/>
            <person name="Magnisalis V."/>
            <person name="Maru K."/>
            <person name="Matthews C."/>
            <person name="McCusker W."/>
            <person name="McDonough S."/>
            <person name="Mehta T."/>
            <person name="Meldrim J."/>
            <person name="Meneus L."/>
            <person name="Mihai O."/>
            <person name="Mihalev A."/>
            <person name="Mihova T."/>
            <person name="Mittelman R."/>
            <person name="Mlenga V."/>
            <person name="Montmayeur A."/>
            <person name="Mulrain L."/>
            <person name="Navidi A."/>
            <person name="Naylor J."/>
            <person name="Negash T."/>
            <person name="Nguyen T."/>
            <person name="Nguyen N."/>
            <person name="Nicol R."/>
            <person name="Norbu C."/>
            <person name="Norbu N."/>
            <person name="Novod N."/>
            <person name="O'Neill B."/>
            <person name="Osman S."/>
            <person name="Markiewicz E."/>
            <person name="Oyono O.L."/>
            <person name="Patti C."/>
            <person name="Phunkhang P."/>
            <person name="Pierre F."/>
            <person name="Priest M."/>
            <person name="Raghuraman S."/>
            <person name="Rege F."/>
            <person name="Reyes R."/>
            <person name="Rise C."/>
            <person name="Rogov P."/>
            <person name="Ross K."/>
            <person name="Ryan E."/>
            <person name="Settipalli S."/>
            <person name="Shea T."/>
            <person name="Sherpa N."/>
            <person name="Shi L."/>
            <person name="Shih D."/>
            <person name="Sparrow T."/>
            <person name="Spaulding J."/>
            <person name="Stalker J."/>
            <person name="Stange-Thomann N."/>
            <person name="Stavropoulos S."/>
            <person name="Stone C."/>
            <person name="Strader C."/>
            <person name="Tesfaye S."/>
            <person name="Thomson T."/>
            <person name="Thoulutsang Y."/>
            <person name="Thoulutsang D."/>
            <person name="Topham K."/>
            <person name="Topping I."/>
            <person name="Tsamla T."/>
            <person name="Vassiliev H."/>
            <person name="Vo A."/>
            <person name="Wangchuk T."/>
            <person name="Wangdi T."/>
            <person name="Weiand M."/>
            <person name="Wilkinson J."/>
            <person name="Wilson A."/>
            <person name="Yadav S."/>
            <person name="Young G."/>
            <person name="Yu Q."/>
            <person name="Zembek L."/>
            <person name="Zhong D."/>
            <person name="Zimmer A."/>
            <person name="Zwirko Z."/>
            <person name="Jaffe D.B."/>
            <person name="Alvarez P."/>
            <person name="Brockman W."/>
            <person name="Butler J."/>
            <person name="Chin C."/>
            <person name="Gnerre S."/>
            <person name="Grabherr M."/>
            <person name="Kleber M."/>
            <person name="Mauceli E."/>
            <person name="MacCallum I."/>
        </authorList>
    </citation>
    <scope>NUCLEOTIDE SEQUENCE [LARGE SCALE GENOMIC DNA]</scope>
    <source>
        <strain evidence="3">Tucson 15287-2541.00</strain>
    </source>
</reference>
<dbReference type="InterPro" id="IPR011611">
    <property type="entry name" value="PfkB_dom"/>
</dbReference>
<dbReference type="EMBL" id="CH916366">
    <property type="protein sequence ID" value="EDV97116.1"/>
    <property type="molecule type" value="Genomic_DNA"/>
</dbReference>
<keyword evidence="3" id="KW-1185">Reference proteome</keyword>
<dbReference type="GO" id="GO:0006796">
    <property type="term" value="P:phosphate-containing compound metabolic process"/>
    <property type="evidence" value="ECO:0007669"/>
    <property type="project" value="UniProtKB-ARBA"/>
</dbReference>
<dbReference type="PANTHER" id="PTHR42774">
    <property type="entry name" value="PHOSPHOTRANSFERASE SYSTEM TRANSPORT PROTEIN"/>
    <property type="match status" value="1"/>
</dbReference>
<dbReference type="SMR" id="B4J2N1"/>
<dbReference type="eggNOG" id="KOG2947">
    <property type="taxonomic scope" value="Eukaryota"/>
</dbReference>
<evidence type="ECO:0000313" key="2">
    <source>
        <dbReference type="EMBL" id="EDV97116.1"/>
    </source>
</evidence>
<dbReference type="OMA" id="NEHEENM"/>
<dbReference type="InterPro" id="IPR052562">
    <property type="entry name" value="Ketohexokinase-related"/>
</dbReference>
<proteinExistence type="predicted"/>
<dbReference type="AlphaFoldDB" id="B4J2N1"/>
<accession>B4J2N1</accession>
<dbReference type="KEGG" id="dgr:6557829"/>
<dbReference type="PANTHER" id="PTHR42774:SF3">
    <property type="entry name" value="KETOHEXOKINASE"/>
    <property type="match status" value="1"/>
</dbReference>
<dbReference type="SUPFAM" id="SSF53613">
    <property type="entry name" value="Ribokinase-like"/>
    <property type="match status" value="1"/>
</dbReference>
<dbReference type="PhylomeDB" id="B4J2N1"/>